<dbReference type="HAMAP" id="MF_01894">
    <property type="entry name" value="Smc_prok"/>
    <property type="match status" value="1"/>
</dbReference>
<dbReference type="Gene3D" id="3.40.50.300">
    <property type="entry name" value="P-loop containing nucleotide triphosphate hydrolases"/>
    <property type="match status" value="2"/>
</dbReference>
<comment type="similarity">
    <text evidence="6">Belongs to the SMC family.</text>
</comment>
<gene>
    <name evidence="6 9" type="primary">smc</name>
    <name evidence="9" type="ORF">GL267_15320</name>
</gene>
<dbReference type="Pfam" id="PF02463">
    <property type="entry name" value="SMC_N"/>
    <property type="match status" value="1"/>
</dbReference>
<evidence type="ECO:0000256" key="3">
    <source>
        <dbReference type="ARBA" id="ARBA00022840"/>
    </source>
</evidence>
<dbReference type="EMBL" id="WNJL01000053">
    <property type="protein sequence ID" value="NDU43943.1"/>
    <property type="molecule type" value="Genomic_DNA"/>
</dbReference>
<dbReference type="GO" id="GO:0005524">
    <property type="term" value="F:ATP binding"/>
    <property type="evidence" value="ECO:0007669"/>
    <property type="project" value="UniProtKB-UniRule"/>
</dbReference>
<keyword evidence="4 6" id="KW-0175">Coiled coil</keyword>
<accession>A0A845UAR5</accession>
<dbReference type="GO" id="GO:0005737">
    <property type="term" value="C:cytoplasm"/>
    <property type="evidence" value="ECO:0007669"/>
    <property type="project" value="UniProtKB-SubCell"/>
</dbReference>
<evidence type="ECO:0000259" key="8">
    <source>
        <dbReference type="Pfam" id="PF02463"/>
    </source>
</evidence>
<name>A0A845UAR5_9PROT</name>
<evidence type="ECO:0000256" key="1">
    <source>
        <dbReference type="ARBA" id="ARBA00022490"/>
    </source>
</evidence>
<evidence type="ECO:0000256" key="2">
    <source>
        <dbReference type="ARBA" id="ARBA00022741"/>
    </source>
</evidence>
<dbReference type="GO" id="GO:0005694">
    <property type="term" value="C:chromosome"/>
    <property type="evidence" value="ECO:0007669"/>
    <property type="project" value="InterPro"/>
</dbReference>
<reference evidence="9" key="1">
    <citation type="submission" date="2019-11" db="EMBL/GenBank/DDBJ databases">
        <title>Acidithiobacillus ferrianus sp. nov.: a facultatively anaerobic and extremely acidophilic chemolithoautotroph.</title>
        <authorList>
            <person name="Norris P.R."/>
            <person name="Falagan C."/>
            <person name="Moya-Beltran A."/>
            <person name="Castro M."/>
            <person name="Quatrini R."/>
            <person name="Johnson D.B."/>
        </authorList>
    </citation>
    <scope>NUCLEOTIDE SEQUENCE [LARGE SCALE GENOMIC DNA]</scope>
    <source>
        <strain evidence="9">MG</strain>
    </source>
</reference>
<dbReference type="Gene3D" id="1.20.1060.20">
    <property type="match status" value="1"/>
</dbReference>
<dbReference type="GO" id="GO:0016887">
    <property type="term" value="F:ATP hydrolysis activity"/>
    <property type="evidence" value="ECO:0007669"/>
    <property type="project" value="InterPro"/>
</dbReference>
<feature type="domain" description="RecF/RecN/SMC N-terminal" evidence="8">
    <location>
        <begin position="3"/>
        <end position="1128"/>
    </location>
</feature>
<dbReference type="InterPro" id="IPR011890">
    <property type="entry name" value="SMC_prok"/>
</dbReference>
<evidence type="ECO:0000256" key="7">
    <source>
        <dbReference type="SAM" id="MobiDB-lite"/>
    </source>
</evidence>
<dbReference type="GO" id="GO:0007062">
    <property type="term" value="P:sister chromatid cohesion"/>
    <property type="evidence" value="ECO:0007669"/>
    <property type="project" value="InterPro"/>
</dbReference>
<keyword evidence="3 6" id="KW-0067">ATP-binding</keyword>
<dbReference type="InterPro" id="IPR027417">
    <property type="entry name" value="P-loop_NTPase"/>
</dbReference>
<dbReference type="SUPFAM" id="SSF75553">
    <property type="entry name" value="Smc hinge domain"/>
    <property type="match status" value="1"/>
</dbReference>
<dbReference type="GO" id="GO:0003677">
    <property type="term" value="F:DNA binding"/>
    <property type="evidence" value="ECO:0007669"/>
    <property type="project" value="UniProtKB-UniRule"/>
</dbReference>
<feature type="coiled-coil region" evidence="6">
    <location>
        <begin position="851"/>
        <end position="913"/>
    </location>
</feature>
<comment type="domain">
    <text evidence="6">Contains large globular domains required for ATP hydrolysis at each terminus and a third globular domain forming a flexible hinge near the middle of the molecule. These domains are separated by coiled-coil structures.</text>
</comment>
<dbReference type="PANTHER" id="PTHR43977">
    <property type="entry name" value="STRUCTURAL MAINTENANCE OF CHROMOSOMES PROTEIN 3"/>
    <property type="match status" value="1"/>
</dbReference>
<sequence length="1150" mass="129855">MRLSAIVLQGFKSFRENTHIRLDANPVVIVGPNGCGKSNMVDAIRWVLGESSARQLRGGTLNDVISNGGGRRPAASVATVELRFDNADGAAPGAFADVAEISIKRSLDRKGDGHYRINGARCRRRDVGDIFLGTGLGGNAYAIVEQGTIGRIIEARPDDLRAILEEAGGISRYKERRRETAQRIAETREHLQRLHDIHGEMESRWQHLQRQAQAARTLRTLRREERQWQWWSLVLRLESLAAEHQRTSMRYADLQEKIQQEEDRLSTAVRLLDQLREEGRRGQETITAMQGELYAIQARQSDVEHRYREQQQAVQRCLSQRAQQRAQRQTIQAERTRHDDHETRRQQRAQSLAERRRVLMDEEEHVRHARQLAERDWERQDQARQRQEHALADMRRQRDVIAAQIQEMEPRLRDIERRLQLQSAEVPSERIALETLEMRCREGETALREAAAEHQAQRVALEAAQRYVMQSRESRDAAQARQVERAARQSALESLLQRLQPPAKKEVPGEIRLMDHIQVRPGWERAVEEVLRGRLHAAVVDEEAVVAQGTVLWRCVAMLPSLAEDALVQVVERPETFDVALNDWLWGLRLAPDLTAALSQRAQLRAGEAWITPQGVVVHRSGMVFPEHEGGASLLQCRRELQENGEALALAQTQAASAQAVLTEAERQCRSLEERTRAAEIRWQGLYRQDAQEREALARLRSRVEAEDQRRAESVKESQRLASERHAVDTRLHGLRQDLVASETEWQALDQAVLDARRVSDALRRRVDDLRAGYGRLREERQSLDLQQQRLQAESEAATARAGDLRQQWEQLTALLTQGNEERLRLQAAQPGIVAARDAIAAARAQQSAALATLQTAAQAGEERVRQQERQRHHLETQHRALQQSKATAEQQLAGLQARLEELRQQSAVIIQDLGDDPGPCPDATRCEEALARIGAHIVRLGNVNLAAEEELQALDTRRNHLLVQLADVESALRSLEEAMAAMDQETSTRFRDTLDQVNHALQELFAILFDGGQAQLRLVGEDGLDAGLVLRAQPPGKRNATLQQLSGGEKALTAIALVFALFRLNPAPFCVLDEVDAPLDDANVGRFCHLVREMAVQTQFLLVTHRSLTMQVAEQWIGVTMTEPGISRIVPVQVAETLTQASLREPAAP</sequence>
<keyword evidence="1 6" id="KW-0963">Cytoplasm</keyword>
<evidence type="ECO:0000256" key="4">
    <source>
        <dbReference type="ARBA" id="ARBA00023054"/>
    </source>
</evidence>
<evidence type="ECO:0000256" key="5">
    <source>
        <dbReference type="ARBA" id="ARBA00023125"/>
    </source>
</evidence>
<evidence type="ECO:0000313" key="9">
    <source>
        <dbReference type="EMBL" id="NDU43943.1"/>
    </source>
</evidence>
<feature type="binding site" evidence="6">
    <location>
        <begin position="32"/>
        <end position="39"/>
    </location>
    <ligand>
        <name>ATP</name>
        <dbReference type="ChEBI" id="CHEBI:30616"/>
    </ligand>
</feature>
<feature type="coiled-coil region" evidence="6">
    <location>
        <begin position="760"/>
        <end position="808"/>
    </location>
</feature>
<dbReference type="NCBIfam" id="TIGR02168">
    <property type="entry name" value="SMC_prok_B"/>
    <property type="match status" value="1"/>
</dbReference>
<keyword evidence="2 6" id="KW-0547">Nucleotide-binding</keyword>
<evidence type="ECO:0000256" key="6">
    <source>
        <dbReference type="HAMAP-Rule" id="MF_01894"/>
    </source>
</evidence>
<dbReference type="GO" id="GO:0006260">
    <property type="term" value="P:DNA replication"/>
    <property type="evidence" value="ECO:0007669"/>
    <property type="project" value="UniProtKB-UniRule"/>
</dbReference>
<dbReference type="PIRSF" id="PIRSF005719">
    <property type="entry name" value="SMC"/>
    <property type="match status" value="1"/>
</dbReference>
<feature type="coiled-coil region" evidence="6">
    <location>
        <begin position="648"/>
        <end position="682"/>
    </location>
</feature>
<feature type="coiled-coil region" evidence="6">
    <location>
        <begin position="959"/>
        <end position="986"/>
    </location>
</feature>
<feature type="coiled-coil region" evidence="6">
    <location>
        <begin position="237"/>
        <end position="278"/>
    </location>
</feature>
<dbReference type="GO" id="GO:0007059">
    <property type="term" value="P:chromosome segregation"/>
    <property type="evidence" value="ECO:0007669"/>
    <property type="project" value="UniProtKB-UniRule"/>
</dbReference>
<comment type="subcellular location">
    <subcellularLocation>
        <location evidence="6">Cytoplasm</location>
    </subcellularLocation>
</comment>
<dbReference type="RefSeq" id="WP_163099525.1">
    <property type="nucleotide sequence ID" value="NZ_CP127523.1"/>
</dbReference>
<dbReference type="InterPro" id="IPR003395">
    <property type="entry name" value="RecF/RecN/SMC_N"/>
</dbReference>
<dbReference type="SUPFAM" id="SSF52540">
    <property type="entry name" value="P-loop containing nucleoside triphosphate hydrolases"/>
    <property type="match status" value="1"/>
</dbReference>
<dbReference type="InterPro" id="IPR036277">
    <property type="entry name" value="SMC_hinge_sf"/>
</dbReference>
<dbReference type="CDD" id="cd03278">
    <property type="entry name" value="ABC_SMC_barmotin"/>
    <property type="match status" value="1"/>
</dbReference>
<protein>
    <recommendedName>
        <fullName evidence="6">Chromosome partition protein Smc</fullName>
    </recommendedName>
</protein>
<dbReference type="GO" id="GO:0030261">
    <property type="term" value="P:chromosome condensation"/>
    <property type="evidence" value="ECO:0007669"/>
    <property type="project" value="InterPro"/>
</dbReference>
<feature type="region of interest" description="Disordered" evidence="7">
    <location>
        <begin position="325"/>
        <end position="357"/>
    </location>
</feature>
<comment type="subunit">
    <text evidence="6">Homodimer.</text>
</comment>
<proteinExistence type="inferred from homology"/>
<feature type="compositionally biased region" description="Basic and acidic residues" evidence="7">
    <location>
        <begin position="334"/>
        <end position="345"/>
    </location>
</feature>
<comment type="function">
    <text evidence="6">Required for chromosome condensation and partitioning.</text>
</comment>
<dbReference type="InterPro" id="IPR024704">
    <property type="entry name" value="SMC"/>
</dbReference>
<comment type="caution">
    <text evidence="9">The sequence shown here is derived from an EMBL/GenBank/DDBJ whole genome shotgun (WGS) entry which is preliminary data.</text>
</comment>
<keyword evidence="5 6" id="KW-0238">DNA-binding</keyword>
<organism evidence="9">
    <name type="scientific">Acidithiobacillus ferrianus</name>
    <dbReference type="NCBI Taxonomy" id="2678518"/>
    <lineage>
        <taxon>Bacteria</taxon>
        <taxon>Pseudomonadati</taxon>
        <taxon>Pseudomonadota</taxon>
        <taxon>Acidithiobacillia</taxon>
        <taxon>Acidithiobacillales</taxon>
        <taxon>Acidithiobacillaceae</taxon>
        <taxon>Acidithiobacillus</taxon>
    </lineage>
</organism>
<dbReference type="AlphaFoldDB" id="A0A845UAR5"/>